<evidence type="ECO:0000313" key="1">
    <source>
        <dbReference type="EMBL" id="KAF7707937.1"/>
    </source>
</evidence>
<dbReference type="Proteomes" id="UP000606274">
    <property type="component" value="Unassembled WGS sequence"/>
</dbReference>
<dbReference type="EMBL" id="JABFDY010000004">
    <property type="protein sequence ID" value="KAF7707937.1"/>
    <property type="molecule type" value="Genomic_DNA"/>
</dbReference>
<gene>
    <name evidence="1" type="ORF">HF521_016994</name>
</gene>
<proteinExistence type="predicted"/>
<reference evidence="1" key="1">
    <citation type="submission" date="2020-08" db="EMBL/GenBank/DDBJ databases">
        <title>Chromosome-level assembly of Southern catfish (Silurus meridionalis) provides insights into visual adaptation to the nocturnal and benthic lifestyles.</title>
        <authorList>
            <person name="Zhang Y."/>
            <person name="Wang D."/>
            <person name="Peng Z."/>
        </authorList>
    </citation>
    <scope>NUCLEOTIDE SEQUENCE</scope>
    <source>
        <strain evidence="1">SWU-2019-XX</strain>
        <tissue evidence="1">Muscle</tissue>
    </source>
</reference>
<accession>A0A8T0BQU2</accession>
<name>A0A8T0BQU2_SILME</name>
<comment type="caution">
    <text evidence="1">The sequence shown here is derived from an EMBL/GenBank/DDBJ whole genome shotgun (WGS) entry which is preliminary data.</text>
</comment>
<dbReference type="PANTHER" id="PTHR31025">
    <property type="entry name" value="SI:CH211-196P9.1-RELATED"/>
    <property type="match status" value="1"/>
</dbReference>
<dbReference type="AlphaFoldDB" id="A0A8T0BQU2"/>
<dbReference type="PANTHER" id="PTHR31025:SF30">
    <property type="entry name" value="SI:DKEY-15H8.17"/>
    <property type="match status" value="1"/>
</dbReference>
<organism evidence="1 2">
    <name type="scientific">Silurus meridionalis</name>
    <name type="common">Southern catfish</name>
    <name type="synonym">Silurus soldatovi meridionalis</name>
    <dbReference type="NCBI Taxonomy" id="175797"/>
    <lineage>
        <taxon>Eukaryota</taxon>
        <taxon>Metazoa</taxon>
        <taxon>Chordata</taxon>
        <taxon>Craniata</taxon>
        <taxon>Vertebrata</taxon>
        <taxon>Euteleostomi</taxon>
        <taxon>Actinopterygii</taxon>
        <taxon>Neopterygii</taxon>
        <taxon>Teleostei</taxon>
        <taxon>Ostariophysi</taxon>
        <taxon>Siluriformes</taxon>
        <taxon>Siluridae</taxon>
        <taxon>Silurus</taxon>
    </lineage>
</organism>
<keyword evidence="2" id="KW-1185">Reference proteome</keyword>
<evidence type="ECO:0000313" key="2">
    <source>
        <dbReference type="Proteomes" id="UP000606274"/>
    </source>
</evidence>
<protein>
    <submittedName>
        <fullName evidence="1">Uncharacterized protein</fullName>
    </submittedName>
</protein>
<sequence length="244" mass="27659">MAESQLLKNIGDVIAGVLPDLPDQLVKSVEDTLKTLGAATTDNLKNMTENDLLPVLKPIQARRLDAAWTQNISGTSTPKSVHSSPVVVFPSAPSISSSPASSTSTSSSGICTPLIPNCLERFEIPWQRLPEELIQNLERQKRPSARQRREMVRIVVSEMMKICKNPTKHNFSSFRLKEVSPVFVSKKSLRCCFFYWLILMRRKSFCSTVLRRQALQRMFRWRKCHQHLSLLFVVPPASLLRHSC</sequence>